<feature type="region of interest" description="Disordered" evidence="1">
    <location>
        <begin position="54"/>
        <end position="98"/>
    </location>
</feature>
<evidence type="ECO:0000313" key="2">
    <source>
        <dbReference type="EnsemblProtists" id="Phyra77145"/>
    </source>
</evidence>
<dbReference type="Proteomes" id="UP000005238">
    <property type="component" value="Unassembled WGS sequence"/>
</dbReference>
<protein>
    <submittedName>
        <fullName evidence="2">Uncharacterized protein</fullName>
    </submittedName>
</protein>
<name>H3GLB0_PHYRM</name>
<evidence type="ECO:0000256" key="1">
    <source>
        <dbReference type="SAM" id="MobiDB-lite"/>
    </source>
</evidence>
<sequence>MKKEALARRQPSERRALGARGDGVDECVRLAVALDGCVAFNPKRWRQVLDKSSTVLHRRKSDAPGNLNREDRKRTPLSREEDARTPVESSRALPTLSVSQYLNQPEMVRDLLKEAEGAYDQEEEDLVMDPELQIGDQENEDDTGEGVDENDENETRSGTPASSKRGGDAWNR</sequence>
<feature type="compositionally biased region" description="Acidic residues" evidence="1">
    <location>
        <begin position="117"/>
        <end position="128"/>
    </location>
</feature>
<feature type="compositionally biased region" description="Acidic residues" evidence="1">
    <location>
        <begin position="137"/>
        <end position="152"/>
    </location>
</feature>
<keyword evidence="3" id="KW-1185">Reference proteome</keyword>
<dbReference type="EnsemblProtists" id="Phyra77145">
    <property type="protein sequence ID" value="Phyra77145"/>
    <property type="gene ID" value="Phyra77145"/>
</dbReference>
<dbReference type="InParanoid" id="H3GLB0"/>
<dbReference type="OMA" id="VIDDCAA"/>
<dbReference type="VEuPathDB" id="FungiDB:KRP22_1572"/>
<feature type="region of interest" description="Disordered" evidence="1">
    <location>
        <begin position="1"/>
        <end position="21"/>
    </location>
</feature>
<dbReference type="AlphaFoldDB" id="H3GLB0"/>
<dbReference type="HOGENOM" id="CLU_1638716_0_0_1"/>
<reference evidence="3" key="1">
    <citation type="journal article" date="2006" name="Science">
        <title>Phytophthora genome sequences uncover evolutionary origins and mechanisms of pathogenesis.</title>
        <authorList>
            <person name="Tyler B.M."/>
            <person name="Tripathy S."/>
            <person name="Zhang X."/>
            <person name="Dehal P."/>
            <person name="Jiang R.H."/>
            <person name="Aerts A."/>
            <person name="Arredondo F.D."/>
            <person name="Baxter L."/>
            <person name="Bensasson D."/>
            <person name="Beynon J.L."/>
            <person name="Chapman J."/>
            <person name="Damasceno C.M."/>
            <person name="Dorrance A.E."/>
            <person name="Dou D."/>
            <person name="Dickerman A.W."/>
            <person name="Dubchak I.L."/>
            <person name="Garbelotto M."/>
            <person name="Gijzen M."/>
            <person name="Gordon S.G."/>
            <person name="Govers F."/>
            <person name="Grunwald N.J."/>
            <person name="Huang W."/>
            <person name="Ivors K.L."/>
            <person name="Jones R.W."/>
            <person name="Kamoun S."/>
            <person name="Krampis K."/>
            <person name="Lamour K.H."/>
            <person name="Lee M.K."/>
            <person name="McDonald W.H."/>
            <person name="Medina M."/>
            <person name="Meijer H.J."/>
            <person name="Nordberg E.K."/>
            <person name="Maclean D.J."/>
            <person name="Ospina-Giraldo M.D."/>
            <person name="Morris P.F."/>
            <person name="Phuntumart V."/>
            <person name="Putnam N.H."/>
            <person name="Rash S."/>
            <person name="Rose J.K."/>
            <person name="Sakihama Y."/>
            <person name="Salamov A.A."/>
            <person name="Savidor A."/>
            <person name="Scheuring C.F."/>
            <person name="Smith B.M."/>
            <person name="Sobral B.W."/>
            <person name="Terry A."/>
            <person name="Torto-Alalibo T.A."/>
            <person name="Win J."/>
            <person name="Xu Z."/>
            <person name="Zhang H."/>
            <person name="Grigoriev I.V."/>
            <person name="Rokhsar D.S."/>
            <person name="Boore J.L."/>
        </authorList>
    </citation>
    <scope>NUCLEOTIDE SEQUENCE [LARGE SCALE GENOMIC DNA]</scope>
    <source>
        <strain evidence="3">Pr102</strain>
    </source>
</reference>
<reference evidence="2" key="2">
    <citation type="submission" date="2015-06" db="UniProtKB">
        <authorList>
            <consortium name="EnsemblProtists"/>
        </authorList>
    </citation>
    <scope>IDENTIFICATION</scope>
    <source>
        <strain evidence="2">Pr102</strain>
    </source>
</reference>
<organism evidence="2 3">
    <name type="scientific">Phytophthora ramorum</name>
    <name type="common">Sudden oak death agent</name>
    <dbReference type="NCBI Taxonomy" id="164328"/>
    <lineage>
        <taxon>Eukaryota</taxon>
        <taxon>Sar</taxon>
        <taxon>Stramenopiles</taxon>
        <taxon>Oomycota</taxon>
        <taxon>Peronosporomycetes</taxon>
        <taxon>Peronosporales</taxon>
        <taxon>Peronosporaceae</taxon>
        <taxon>Phytophthora</taxon>
    </lineage>
</organism>
<feature type="compositionally biased region" description="Basic and acidic residues" evidence="1">
    <location>
        <begin position="68"/>
        <end position="85"/>
    </location>
</feature>
<dbReference type="EMBL" id="DS566019">
    <property type="status" value="NOT_ANNOTATED_CDS"/>
    <property type="molecule type" value="Genomic_DNA"/>
</dbReference>
<dbReference type="VEuPathDB" id="FungiDB:KRP23_14597"/>
<feature type="region of interest" description="Disordered" evidence="1">
    <location>
        <begin position="115"/>
        <end position="172"/>
    </location>
</feature>
<accession>H3GLB0</accession>
<proteinExistence type="predicted"/>
<evidence type="ECO:0000313" key="3">
    <source>
        <dbReference type="Proteomes" id="UP000005238"/>
    </source>
</evidence>